<keyword evidence="3 5" id="KW-1133">Transmembrane helix</keyword>
<accession>A0A8G2FVT7</accession>
<evidence type="ECO:0000256" key="3">
    <source>
        <dbReference type="ARBA" id="ARBA00022989"/>
    </source>
</evidence>
<dbReference type="EMBL" id="FWYE01000001">
    <property type="protein sequence ID" value="SMD30426.1"/>
    <property type="molecule type" value="Genomic_DNA"/>
</dbReference>
<feature type="transmembrane region" description="Helical" evidence="5">
    <location>
        <begin position="39"/>
        <end position="62"/>
    </location>
</feature>
<feature type="transmembrane region" description="Helical" evidence="5">
    <location>
        <begin position="688"/>
        <end position="710"/>
    </location>
</feature>
<organism evidence="7 8">
    <name type="scientific">Picrophilus torridus (strain ATCC 700027 / DSM 9790 / JCM 10055 / NBRC 100828 / KAW 2/3)</name>
    <dbReference type="NCBI Taxonomy" id="1122961"/>
    <lineage>
        <taxon>Archaea</taxon>
        <taxon>Methanobacteriati</taxon>
        <taxon>Thermoplasmatota</taxon>
        <taxon>Thermoplasmata</taxon>
        <taxon>Thermoplasmatales</taxon>
        <taxon>Picrophilaceae</taxon>
        <taxon>Picrophilus</taxon>
    </lineage>
</organism>
<dbReference type="GO" id="GO:0005886">
    <property type="term" value="C:plasma membrane"/>
    <property type="evidence" value="ECO:0007669"/>
    <property type="project" value="UniProtKB-SubCell"/>
</dbReference>
<feature type="transmembrane region" description="Helical" evidence="5">
    <location>
        <begin position="560"/>
        <end position="579"/>
    </location>
</feature>
<keyword evidence="5" id="KW-0813">Transport</keyword>
<feature type="transmembrane region" description="Helical" evidence="5">
    <location>
        <begin position="639"/>
        <end position="668"/>
    </location>
</feature>
<evidence type="ECO:0000256" key="4">
    <source>
        <dbReference type="ARBA" id="ARBA00023136"/>
    </source>
</evidence>
<feature type="transmembrane region" description="Helical" evidence="5">
    <location>
        <begin position="525"/>
        <end position="548"/>
    </location>
</feature>
<dbReference type="Gene3D" id="1.10.3720.10">
    <property type="entry name" value="MetI-like"/>
    <property type="match status" value="1"/>
</dbReference>
<dbReference type="SUPFAM" id="SSF161098">
    <property type="entry name" value="MetI-like"/>
    <property type="match status" value="1"/>
</dbReference>
<evidence type="ECO:0000256" key="2">
    <source>
        <dbReference type="ARBA" id="ARBA00022692"/>
    </source>
</evidence>
<feature type="domain" description="ABC transmembrane type-1" evidence="6">
    <location>
        <begin position="523"/>
        <end position="714"/>
    </location>
</feature>
<dbReference type="PANTHER" id="PTHR43839:SF1">
    <property type="entry name" value="OPPC IN A BINDING PROTEIN-DEPENDENT TRANSPORT SYSTEM"/>
    <property type="match status" value="1"/>
</dbReference>
<dbReference type="PANTHER" id="PTHR43839">
    <property type="entry name" value="OPPC IN A BINDING PROTEIN-DEPENDENT TRANSPORT SYSTEM"/>
    <property type="match status" value="1"/>
</dbReference>
<evidence type="ECO:0000313" key="7">
    <source>
        <dbReference type="EMBL" id="SMD30426.1"/>
    </source>
</evidence>
<comment type="subcellular location">
    <subcellularLocation>
        <location evidence="5">Cell membrane</location>
        <topology evidence="5">Multi-pass membrane protein</topology>
    </subcellularLocation>
    <subcellularLocation>
        <location evidence="1">Membrane</location>
        <topology evidence="1">Multi-pass membrane protein</topology>
    </subcellularLocation>
</comment>
<protein>
    <submittedName>
        <fullName evidence="7">Peptide/nickel transport system permease protein</fullName>
    </submittedName>
</protein>
<dbReference type="Proteomes" id="UP000192315">
    <property type="component" value="Unassembled WGS sequence"/>
</dbReference>
<comment type="similarity">
    <text evidence="5">Belongs to the binding-protein-dependent transport system permease family.</text>
</comment>
<reference evidence="7 8" key="1">
    <citation type="submission" date="2017-04" db="EMBL/GenBank/DDBJ databases">
        <authorList>
            <person name="Varghese N."/>
            <person name="Submissions S."/>
        </authorList>
    </citation>
    <scope>NUCLEOTIDE SEQUENCE [LARGE SCALE GENOMIC DNA]</scope>
    <source>
        <strain evidence="7 8">DSM 9789</strain>
    </source>
</reference>
<dbReference type="CDD" id="cd06261">
    <property type="entry name" value="TM_PBP2"/>
    <property type="match status" value="1"/>
</dbReference>
<dbReference type="Pfam" id="PF00528">
    <property type="entry name" value="BPD_transp_1"/>
    <property type="match status" value="1"/>
</dbReference>
<dbReference type="PROSITE" id="PS50928">
    <property type="entry name" value="ABC_TM1"/>
    <property type="match status" value="1"/>
</dbReference>
<name>A0A8G2FVT7_PICTO</name>
<dbReference type="InterPro" id="IPR035906">
    <property type="entry name" value="MetI-like_sf"/>
</dbReference>
<dbReference type="InterPro" id="IPR000515">
    <property type="entry name" value="MetI-like"/>
</dbReference>
<evidence type="ECO:0000256" key="5">
    <source>
        <dbReference type="RuleBase" id="RU363032"/>
    </source>
</evidence>
<evidence type="ECO:0000313" key="8">
    <source>
        <dbReference type="Proteomes" id="UP000192315"/>
    </source>
</evidence>
<feature type="transmembrane region" description="Helical" evidence="5">
    <location>
        <begin position="585"/>
        <end position="605"/>
    </location>
</feature>
<keyword evidence="8" id="KW-1185">Reference proteome</keyword>
<gene>
    <name evidence="7" type="ORF">SAMN02745355_0306</name>
</gene>
<evidence type="ECO:0000259" key="6">
    <source>
        <dbReference type="PROSITE" id="PS50928"/>
    </source>
</evidence>
<keyword evidence="4 5" id="KW-0472">Membrane</keyword>
<dbReference type="AlphaFoldDB" id="A0A8G2FVT7"/>
<evidence type="ECO:0000256" key="1">
    <source>
        <dbReference type="ARBA" id="ARBA00004141"/>
    </source>
</evidence>
<keyword evidence="2 5" id="KW-0812">Transmembrane</keyword>
<comment type="caution">
    <text evidence="7">The sequence shown here is derived from an EMBL/GenBank/DDBJ whole genome shotgun (WGS) entry which is preliminary data.</text>
</comment>
<proteinExistence type="inferred from homology"/>
<dbReference type="GO" id="GO:0055085">
    <property type="term" value="P:transmembrane transport"/>
    <property type="evidence" value="ECO:0007669"/>
    <property type="project" value="InterPro"/>
</dbReference>
<sequence>MDRSKNKGVIMAEESYRKKRLKFRIAQFKKQWNIFYKSVYGRVGFYILVGFIVITVLSPLIIQHSDPVTYIAPPEDFYVASNQLTSHLSFNPEVSGSLMKLTATSSTPEGSYLVFGAGHTGTSYALYGLSVNNGREYKLFNISSAPLGLRAFTVGDYNKYAIAGVLSLNTYLLVYTNNDVYIAKINWSGSSYGSGTPSASVSTIHEKNIIYSTTSAMSYHESYSGIPNFNEICNPAYIFTVNNNGTYHLNEYTLTGSMVWSKPINNLNNPHFIYYGSLLGNSNAYNDGGIIISSGNRIMFYSVNGTEIYNKTVPVNVSGMYIPLAYNEGLNKYNSLFFYGNNSVYSLNLVNFTLGSVFKGNSKITGVSSTAGESGFPSTFVVTTSKNIYLLSGPGRIQRTVASPFYISGIVPDYGSSTFLLYDNSTGDFVYMEYLSSKDPFGWGLDLKEKISNPEFLLNSKTAGESIAFVSSSNFYLYSTAGKDINPLPPTFHTLSGNSFPLGTNSEGNDVWSLFIGSFPIDLEVGFVVGIAILIIAAIISMFIGYFSGMVSAVIETITLAIYLIPGLPFLIVMAKILGPSIPNIILILTFLGWEFATFTLIGVVRGIKSRTFVDAAKVSGASTMQILRRHMFPNMGPLLVYITAINIGGAVGSVSTLEILGLAPLTVPTWGGMLSGFYSDFFDLAIAPWWFIPPIVAITLFIMAFIFIARGLDEVVNPRVGGRR</sequence>